<evidence type="ECO:0000256" key="2">
    <source>
        <dbReference type="SAM" id="Phobius"/>
    </source>
</evidence>
<feature type="signal peptide" evidence="3">
    <location>
        <begin position="1"/>
        <end position="23"/>
    </location>
</feature>
<dbReference type="EMBL" id="AYTS01000167">
    <property type="protein sequence ID" value="OOP55206.1"/>
    <property type="molecule type" value="Genomic_DNA"/>
</dbReference>
<feature type="region of interest" description="Disordered" evidence="1">
    <location>
        <begin position="220"/>
        <end position="275"/>
    </location>
</feature>
<feature type="chain" id="PRO_5012302290" evidence="3">
    <location>
        <begin position="24"/>
        <end position="392"/>
    </location>
</feature>
<evidence type="ECO:0000313" key="4">
    <source>
        <dbReference type="EMBL" id="OOP55206.1"/>
    </source>
</evidence>
<feature type="transmembrane region" description="Helical" evidence="2">
    <location>
        <begin position="371"/>
        <end position="389"/>
    </location>
</feature>
<evidence type="ECO:0000256" key="3">
    <source>
        <dbReference type="SAM" id="SignalP"/>
    </source>
</evidence>
<feature type="compositionally biased region" description="Pro residues" evidence="1">
    <location>
        <begin position="226"/>
        <end position="237"/>
    </location>
</feature>
<keyword evidence="2" id="KW-1133">Transmembrane helix</keyword>
<dbReference type="Proteomes" id="UP000189681">
    <property type="component" value="Unassembled WGS sequence"/>
</dbReference>
<accession>A0A1V4AQ13</accession>
<dbReference type="STRING" id="1004156.AYP45_16120"/>
<sequence length="392" mass="43363">MRIIRNILLSIFLLGSLASPVYADFKQFMVDYYYMLDRMRHFEGISPFNCYGWSVTKYRLNIDMHGVCGSGWMACSHNYSIELVGSHDGGVSYQSMGCTGDTGRYGSFDGNNSTATKHYMQGAYYPNINIIYNEYWGSCVDYLSRIYIDSSNASVLSGFDASLLSGMNSDIFSNGIMVGYEPCEGGTGYKYIFADLCSGQMYWTSNGVCDDPNDPLLNWQDYFAPTPTPTPPLPTPLPSTSQTPAPTGNPMPSPQPSPTGTPDPGNPTPMPTGTHIHYNGTTTTFTDGSYYIDSGIDSIQYSDEVPDKGQDTTEDDTWLDNIMDMVTNHPLIAVIQNSGITTSGEICSLSTELYGKTIELSFCDLTEYLDYFGYFVFAIASIYSYFIIFKVS</sequence>
<keyword evidence="2" id="KW-0812">Transmembrane</keyword>
<evidence type="ECO:0000256" key="1">
    <source>
        <dbReference type="SAM" id="MobiDB-lite"/>
    </source>
</evidence>
<keyword evidence="2" id="KW-0472">Membrane</keyword>
<organism evidence="4 5">
    <name type="scientific">Candidatus Brocadia carolinensis</name>
    <dbReference type="NCBI Taxonomy" id="1004156"/>
    <lineage>
        <taxon>Bacteria</taxon>
        <taxon>Pseudomonadati</taxon>
        <taxon>Planctomycetota</taxon>
        <taxon>Candidatus Brocadiia</taxon>
        <taxon>Candidatus Brocadiales</taxon>
        <taxon>Candidatus Brocadiaceae</taxon>
        <taxon>Candidatus Brocadia</taxon>
    </lineage>
</organism>
<dbReference type="AlphaFoldDB" id="A0A1V4AQ13"/>
<reference evidence="4 5" key="1">
    <citation type="journal article" date="2017" name="Water Res.">
        <title>Discovery and metagenomic analysis of an anammox bacterial enrichment related to Candidatus "Brocadia caroliniensis" in a full-scale glycerol-fed nitritation-denitritation separate centrate treatment process.</title>
        <authorList>
            <person name="Park H."/>
            <person name="Brotto A.C."/>
            <person name="van Loosdrecht M.C."/>
            <person name="Chandran K."/>
        </authorList>
    </citation>
    <scope>NUCLEOTIDE SEQUENCE [LARGE SCALE GENOMIC DNA]</scope>
    <source>
        <strain evidence="4">26THWARD</strain>
    </source>
</reference>
<name>A0A1V4AQ13_9BACT</name>
<comment type="caution">
    <text evidence="4">The sequence shown here is derived from an EMBL/GenBank/DDBJ whole genome shotgun (WGS) entry which is preliminary data.</text>
</comment>
<feature type="compositionally biased region" description="Pro residues" evidence="1">
    <location>
        <begin position="247"/>
        <end position="270"/>
    </location>
</feature>
<keyword evidence="3" id="KW-0732">Signal</keyword>
<protein>
    <submittedName>
        <fullName evidence="4">Uncharacterized protein</fullName>
    </submittedName>
</protein>
<gene>
    <name evidence="4" type="ORF">AYP45_16120</name>
</gene>
<proteinExistence type="predicted"/>
<evidence type="ECO:0000313" key="5">
    <source>
        <dbReference type="Proteomes" id="UP000189681"/>
    </source>
</evidence>